<dbReference type="Gene3D" id="3.20.20.70">
    <property type="entry name" value="Aldolase class I"/>
    <property type="match status" value="1"/>
</dbReference>
<evidence type="ECO:0000256" key="1">
    <source>
        <dbReference type="ARBA" id="ARBA00001164"/>
    </source>
</evidence>
<organism evidence="12 13">
    <name type="scientific">Bacteroides eggerthii</name>
    <dbReference type="NCBI Taxonomy" id="28111"/>
    <lineage>
        <taxon>Bacteria</taxon>
        <taxon>Pseudomonadati</taxon>
        <taxon>Bacteroidota</taxon>
        <taxon>Bacteroidia</taxon>
        <taxon>Bacteroidales</taxon>
        <taxon>Bacteroidaceae</taxon>
        <taxon>Bacteroides</taxon>
    </lineage>
</organism>
<evidence type="ECO:0000256" key="9">
    <source>
        <dbReference type="HAMAP-Rule" id="MF_00135"/>
    </source>
</evidence>
<dbReference type="RefSeq" id="WP_004290100.1">
    <property type="nucleotide sequence ID" value="NZ_CABKNQ010000019.1"/>
</dbReference>
<reference evidence="11 14" key="2">
    <citation type="submission" date="2020-04" db="EMBL/GenBank/DDBJ databases">
        <authorList>
            <person name="Hitch T.C.A."/>
            <person name="Wylensek D."/>
            <person name="Clavel T."/>
        </authorList>
    </citation>
    <scope>NUCLEOTIDE SEQUENCE [LARGE SCALE GENOMIC DNA]</scope>
    <source>
        <strain evidence="11 14">WCA3-601-WT-5E</strain>
    </source>
</reference>
<evidence type="ECO:0000313" key="11">
    <source>
        <dbReference type="EMBL" id="NME87983.1"/>
    </source>
</evidence>
<dbReference type="Proteomes" id="UP000520291">
    <property type="component" value="Unassembled WGS sequence"/>
</dbReference>
<dbReference type="InterPro" id="IPR013785">
    <property type="entry name" value="Aldolase_TIM"/>
</dbReference>
<reference evidence="12 13" key="1">
    <citation type="submission" date="2018-06" db="EMBL/GenBank/DDBJ databases">
        <authorList>
            <consortium name="Pathogen Informatics"/>
            <person name="Doyle S."/>
        </authorList>
    </citation>
    <scope>NUCLEOTIDE SEQUENCE [LARGE SCALE GENOMIC DNA]</scope>
    <source>
        <strain evidence="12 13">NCTC11155</strain>
    </source>
</reference>
<gene>
    <name evidence="9 12" type="primary">trpF</name>
    <name evidence="11" type="ORF">HF841_18550</name>
    <name evidence="12" type="ORF">NCTC11155_00948</name>
</gene>
<keyword evidence="5 9" id="KW-0028">Amino-acid biosynthesis</keyword>
<dbReference type="EMBL" id="JABAGL010000040">
    <property type="protein sequence ID" value="NME87983.1"/>
    <property type="molecule type" value="Genomic_DNA"/>
</dbReference>
<comment type="pathway">
    <text evidence="2 9">Amino-acid biosynthesis; L-tryptophan biosynthesis; L-tryptophan from chorismate: step 3/5.</text>
</comment>
<evidence type="ECO:0000256" key="2">
    <source>
        <dbReference type="ARBA" id="ARBA00004664"/>
    </source>
</evidence>
<evidence type="ECO:0000313" key="14">
    <source>
        <dbReference type="Proteomes" id="UP000520291"/>
    </source>
</evidence>
<evidence type="ECO:0000256" key="3">
    <source>
        <dbReference type="ARBA" id="ARBA00012572"/>
    </source>
</evidence>
<keyword evidence="6 9" id="KW-0822">Tryptophan biosynthesis</keyword>
<evidence type="ECO:0000313" key="12">
    <source>
        <dbReference type="EMBL" id="SUV28987.1"/>
    </source>
</evidence>
<evidence type="ECO:0000256" key="5">
    <source>
        <dbReference type="ARBA" id="ARBA00022605"/>
    </source>
</evidence>
<dbReference type="InterPro" id="IPR001240">
    <property type="entry name" value="PRAI_dom"/>
</dbReference>
<keyword evidence="8 9" id="KW-0413">Isomerase</keyword>
<evidence type="ECO:0000259" key="10">
    <source>
        <dbReference type="Pfam" id="PF00697"/>
    </source>
</evidence>
<comment type="catalytic activity">
    <reaction evidence="1 9">
        <text>N-(5-phospho-beta-D-ribosyl)anthranilate = 1-(2-carboxyphenylamino)-1-deoxy-D-ribulose 5-phosphate</text>
        <dbReference type="Rhea" id="RHEA:21540"/>
        <dbReference type="ChEBI" id="CHEBI:18277"/>
        <dbReference type="ChEBI" id="CHEBI:58613"/>
        <dbReference type="EC" id="5.3.1.24"/>
    </reaction>
</comment>
<sequence length="211" mass="24022">MTPLSIKVCGMTEAENIREVEQLGVDMIGFIFYPKSPRCLCELPDYLPVHAKRVGVFVNENKENILMYADRFALDYIQLHGDESPEYCRSLCNNGLHLIKAFSISHPKDLMCTSAYKGLCDYYLFDTKTPQYGGSGNQFDWNLLYRYGGMTPFLLSGGINPYSTKAIKEFHHPKLAGIDINSRFETVPGQKDVERIKNFIQEIRNGETANK</sequence>
<dbReference type="AlphaFoldDB" id="A0A380YKE7"/>
<dbReference type="CDD" id="cd00405">
    <property type="entry name" value="PRAI"/>
    <property type="match status" value="1"/>
</dbReference>
<comment type="similarity">
    <text evidence="9">Belongs to the TrpF family.</text>
</comment>
<accession>A0A380YKE7</accession>
<dbReference type="PANTHER" id="PTHR42894">
    <property type="entry name" value="N-(5'-PHOSPHORIBOSYL)ANTHRANILATE ISOMERASE"/>
    <property type="match status" value="1"/>
</dbReference>
<evidence type="ECO:0000256" key="7">
    <source>
        <dbReference type="ARBA" id="ARBA00023141"/>
    </source>
</evidence>
<dbReference type="UniPathway" id="UPA00035">
    <property type="reaction ID" value="UER00042"/>
</dbReference>
<dbReference type="OrthoDB" id="9786954at2"/>
<dbReference type="EC" id="5.3.1.24" evidence="3 9"/>
<evidence type="ECO:0000256" key="4">
    <source>
        <dbReference type="ARBA" id="ARBA00022272"/>
    </source>
</evidence>
<dbReference type="Proteomes" id="UP000254424">
    <property type="component" value="Unassembled WGS sequence"/>
</dbReference>
<evidence type="ECO:0000256" key="6">
    <source>
        <dbReference type="ARBA" id="ARBA00022822"/>
    </source>
</evidence>
<protein>
    <recommendedName>
        <fullName evidence="4 9">N-(5'-phosphoribosyl)anthranilate isomerase</fullName>
        <shortName evidence="9">PRAI</shortName>
        <ecNumber evidence="3 9">5.3.1.24</ecNumber>
    </recommendedName>
</protein>
<dbReference type="InterPro" id="IPR044643">
    <property type="entry name" value="TrpF_fam"/>
</dbReference>
<evidence type="ECO:0000313" key="13">
    <source>
        <dbReference type="Proteomes" id="UP000254424"/>
    </source>
</evidence>
<dbReference type="InterPro" id="IPR011060">
    <property type="entry name" value="RibuloseP-bd_barrel"/>
</dbReference>
<dbReference type="GO" id="GO:0004640">
    <property type="term" value="F:phosphoribosylanthranilate isomerase activity"/>
    <property type="evidence" value="ECO:0007669"/>
    <property type="project" value="UniProtKB-UniRule"/>
</dbReference>
<name>A0A380YKE7_9BACE</name>
<evidence type="ECO:0000256" key="8">
    <source>
        <dbReference type="ARBA" id="ARBA00023235"/>
    </source>
</evidence>
<dbReference type="HAMAP" id="MF_00135">
    <property type="entry name" value="PRAI"/>
    <property type="match status" value="1"/>
</dbReference>
<proteinExistence type="inferred from homology"/>
<dbReference type="PANTHER" id="PTHR42894:SF1">
    <property type="entry name" value="N-(5'-PHOSPHORIBOSYL)ANTHRANILATE ISOMERASE"/>
    <property type="match status" value="1"/>
</dbReference>
<dbReference type="GO" id="GO:0000162">
    <property type="term" value="P:L-tryptophan biosynthetic process"/>
    <property type="evidence" value="ECO:0007669"/>
    <property type="project" value="UniProtKB-UniRule"/>
</dbReference>
<dbReference type="GeneID" id="93070879"/>
<feature type="domain" description="N-(5'phosphoribosyl) anthranilate isomerase (PRAI)" evidence="10">
    <location>
        <begin position="7"/>
        <end position="201"/>
    </location>
</feature>
<dbReference type="SUPFAM" id="SSF51366">
    <property type="entry name" value="Ribulose-phoshate binding barrel"/>
    <property type="match status" value="1"/>
</dbReference>
<keyword evidence="7 9" id="KW-0057">Aromatic amino acid biosynthesis</keyword>
<dbReference type="Pfam" id="PF00697">
    <property type="entry name" value="PRAI"/>
    <property type="match status" value="1"/>
</dbReference>
<dbReference type="STRING" id="483216.BACEGG_01811"/>
<dbReference type="EMBL" id="UFSX01000001">
    <property type="protein sequence ID" value="SUV28987.1"/>
    <property type="molecule type" value="Genomic_DNA"/>
</dbReference>